<name>A0A067D5M3_CITSI</name>
<evidence type="ECO:0000313" key="2">
    <source>
        <dbReference type="EMBL" id="KDO36825.1"/>
    </source>
</evidence>
<proteinExistence type="predicted"/>
<reference evidence="2 3" key="1">
    <citation type="submission" date="2014-04" db="EMBL/GenBank/DDBJ databases">
        <authorList>
            <consortium name="International Citrus Genome Consortium"/>
            <person name="Gmitter F."/>
            <person name="Chen C."/>
            <person name="Farmerie W."/>
            <person name="Harkins T."/>
            <person name="Desany B."/>
            <person name="Mohiuddin M."/>
            <person name="Kodira C."/>
            <person name="Borodovsky M."/>
            <person name="Lomsadze A."/>
            <person name="Burns P."/>
            <person name="Jenkins J."/>
            <person name="Prochnik S."/>
            <person name="Shu S."/>
            <person name="Chapman J."/>
            <person name="Pitluck S."/>
            <person name="Schmutz J."/>
            <person name="Rokhsar D."/>
        </authorList>
    </citation>
    <scope>NUCLEOTIDE SEQUENCE</scope>
</reference>
<dbReference type="EMBL" id="KK792942">
    <property type="protein sequence ID" value="KDO36825.1"/>
    <property type="molecule type" value="Genomic_DNA"/>
</dbReference>
<feature type="compositionally biased region" description="Basic and acidic residues" evidence="1">
    <location>
        <begin position="59"/>
        <end position="69"/>
    </location>
</feature>
<protein>
    <submittedName>
        <fullName evidence="2">Uncharacterized protein</fullName>
    </submittedName>
</protein>
<evidence type="ECO:0000256" key="1">
    <source>
        <dbReference type="SAM" id="MobiDB-lite"/>
    </source>
</evidence>
<gene>
    <name evidence="2" type="ORF">CISIN_1g038678mg</name>
</gene>
<dbReference type="AlphaFoldDB" id="A0A067D5M3"/>
<dbReference type="Proteomes" id="UP000027120">
    <property type="component" value="Unassembled WGS sequence"/>
</dbReference>
<organism evidence="2 3">
    <name type="scientific">Citrus sinensis</name>
    <name type="common">Sweet orange</name>
    <name type="synonym">Citrus aurantium var. sinensis</name>
    <dbReference type="NCBI Taxonomy" id="2711"/>
    <lineage>
        <taxon>Eukaryota</taxon>
        <taxon>Viridiplantae</taxon>
        <taxon>Streptophyta</taxon>
        <taxon>Embryophyta</taxon>
        <taxon>Tracheophyta</taxon>
        <taxon>Spermatophyta</taxon>
        <taxon>Magnoliopsida</taxon>
        <taxon>eudicotyledons</taxon>
        <taxon>Gunneridae</taxon>
        <taxon>Pentapetalae</taxon>
        <taxon>rosids</taxon>
        <taxon>malvids</taxon>
        <taxon>Sapindales</taxon>
        <taxon>Rutaceae</taxon>
        <taxon>Aurantioideae</taxon>
        <taxon>Citrus</taxon>
    </lineage>
</organism>
<sequence>MVLDLGGKGTVAGWAEVDSKGGSDVKERQPTAVKVEEQRLAAVKVEEQWPAAVKVEEQRPAAVKVKEQGDGGSNLRSGVFD</sequence>
<keyword evidence="3" id="KW-1185">Reference proteome</keyword>
<evidence type="ECO:0000313" key="3">
    <source>
        <dbReference type="Proteomes" id="UP000027120"/>
    </source>
</evidence>
<accession>A0A067D5M3</accession>
<feature type="region of interest" description="Disordered" evidence="1">
    <location>
        <begin position="59"/>
        <end position="81"/>
    </location>
</feature>